<organism evidence="1 2">
    <name type="scientific">Stenotrophomonas oahuensis</name>
    <dbReference type="NCBI Taxonomy" id="3003271"/>
    <lineage>
        <taxon>Bacteria</taxon>
        <taxon>Pseudomonadati</taxon>
        <taxon>Pseudomonadota</taxon>
        <taxon>Gammaproteobacteria</taxon>
        <taxon>Lysobacterales</taxon>
        <taxon>Lysobacteraceae</taxon>
        <taxon>Stenotrophomonas</taxon>
    </lineage>
</organism>
<name>A0ABY9YQE7_9GAMM</name>
<protein>
    <recommendedName>
        <fullName evidence="3">Type III effector protein</fullName>
    </recommendedName>
</protein>
<dbReference type="EMBL" id="CP115541">
    <property type="protein sequence ID" value="WNH53076.1"/>
    <property type="molecule type" value="Genomic_DNA"/>
</dbReference>
<evidence type="ECO:0000313" key="2">
    <source>
        <dbReference type="Proteomes" id="UP001302072"/>
    </source>
</evidence>
<gene>
    <name evidence="1" type="ORF">PDM29_02040</name>
</gene>
<proteinExistence type="predicted"/>
<evidence type="ECO:0008006" key="3">
    <source>
        <dbReference type="Google" id="ProtNLM"/>
    </source>
</evidence>
<keyword evidence="2" id="KW-1185">Reference proteome</keyword>
<reference evidence="1 2" key="1">
    <citation type="submission" date="2022-12" db="EMBL/GenBank/DDBJ databases">
        <title>Two new species, Stenotrophomonas aracearum and Stenotrophomonas oahuensis, isolated from Anthurium (Araceae family) in Hawaii.</title>
        <authorList>
            <person name="Chunag S.C."/>
            <person name="Dobhal S."/>
            <person name="Alvarez A."/>
            <person name="Arif M."/>
        </authorList>
    </citation>
    <scope>NUCLEOTIDE SEQUENCE [LARGE SCALE GENOMIC DNA]</scope>
    <source>
        <strain evidence="1 2">A5586</strain>
    </source>
</reference>
<dbReference type="Proteomes" id="UP001302072">
    <property type="component" value="Chromosome"/>
</dbReference>
<dbReference type="RefSeq" id="WP_311192239.1">
    <property type="nucleotide sequence ID" value="NZ_CP115541.1"/>
</dbReference>
<accession>A0ABY9YQE7</accession>
<evidence type="ECO:0000313" key="1">
    <source>
        <dbReference type="EMBL" id="WNH53076.1"/>
    </source>
</evidence>
<sequence length="790" mass="85444">MGYFADAGPANAADAMPAQDDAQDVLTAQIRAVLSKLGEGQQPSLRQTIEEFQFDLDDPHAPSMERQVKHLAGALAPERTCSAHQQLLKRAARDLARAVDDERLLKSKIEKHTRQQTKNHYPGAHYEVSRGISLGAAVGLPGIGEAGLTGSALRANSTSTYDDLAVAHFNTTTVTGRAAIEAGLPADVGVGAHASAHVTRGTGNVDDKMQDRVLALARASVERRLAGPRLLRIAKRVVGPRRDRYTERISTALAWQTRLPMLLGHSAPLRTPRFHPAPPVPIAATLHAVGGELGTHAGVAVLDAGVSAAATRTEVLISLPLRLTDTSAEATALRQDIMVQRRLDERLADLLSDLPRPRSRTLHRVQCIRNSPAAAGAMGLRLDAVEHLRAEFDHFEALARHALQAPGLAAAPLASLSRDWGSDGQRREPVMVHMLDTLAWLQATPRPEPGDTARAAWDDLQARVQQLADRIHASRIPHDRQQVHQATHAFRPMTQRIASRQGNVALTSSLGLPGLDAGARATVARLERDDPDPLRAGTYIDITLTGELTPALGELLAQVQRSLPGTEDHLPTEQIEHVLTHLSPSFPSTLNARCVVRLFRPRFQREPGFPGWAKGLHLQTVRLSAGSSQGLSLVAPVPVAPGVSVKPGVHYQHVEQVPQMEWLLDGTLTGPLLRYISLRAPDTDETTTWATMLERHGPDVDRLAGALAIPGSVPASEARYWLNRDIGHDGPTSAQREALALLTGLQRNPDPQKRHTQVHRLFVALAEATVRAKRASPFMGVAALPPSPLR</sequence>